<comment type="caution">
    <text evidence="2">The sequence shown here is derived from an EMBL/GenBank/DDBJ whole genome shotgun (WGS) entry which is preliminary data.</text>
</comment>
<feature type="compositionally biased region" description="Basic and acidic residues" evidence="1">
    <location>
        <begin position="53"/>
        <end position="65"/>
    </location>
</feature>
<protein>
    <submittedName>
        <fullName evidence="2">Uncharacterized protein</fullName>
    </submittedName>
</protein>
<dbReference type="EMBL" id="JACHNG010000002">
    <property type="protein sequence ID" value="MBB4788675.1"/>
    <property type="molecule type" value="Genomic_DNA"/>
</dbReference>
<feature type="region of interest" description="Disordered" evidence="1">
    <location>
        <begin position="25"/>
        <end position="92"/>
    </location>
</feature>
<proteinExistence type="predicted"/>
<sequence length="152" mass="17054">MSGRAQRPYALGDIRVDGQLRQAGEHVVHGHRRVRSSGPVPGQKCAQDVPGDLGERRPATREGQRDAVAQDTGEPHRQQLAGQTDVRQARGERGHVGECLVDVEDEDARTAVSGHGDHRSRWPFDHSRRTVQTETKWTLRAGRTVHERTHRR</sequence>
<accession>A0ABR6M237</accession>
<gene>
    <name evidence="2" type="ORF">BJY27_009722</name>
</gene>
<keyword evidence="3" id="KW-1185">Reference proteome</keyword>
<evidence type="ECO:0000313" key="2">
    <source>
        <dbReference type="EMBL" id="MBB4788675.1"/>
    </source>
</evidence>
<evidence type="ECO:0000256" key="1">
    <source>
        <dbReference type="SAM" id="MobiDB-lite"/>
    </source>
</evidence>
<dbReference type="Proteomes" id="UP000530530">
    <property type="component" value="Unassembled WGS sequence"/>
</dbReference>
<name>A0ABR6M237_9ACTN</name>
<reference evidence="2 3" key="1">
    <citation type="submission" date="2020-08" db="EMBL/GenBank/DDBJ databases">
        <title>Sequencing the genomes of 1000 actinobacteria strains.</title>
        <authorList>
            <person name="Klenk H.-P."/>
        </authorList>
    </citation>
    <scope>NUCLEOTIDE SEQUENCE [LARGE SCALE GENOMIC DNA]</scope>
    <source>
        <strain evidence="2 3">DSM 41530</strain>
    </source>
</reference>
<evidence type="ECO:0000313" key="3">
    <source>
        <dbReference type="Proteomes" id="UP000530530"/>
    </source>
</evidence>
<organism evidence="2 3">
    <name type="scientific">Streptomyces rapamycinicus</name>
    <dbReference type="NCBI Taxonomy" id="1226757"/>
    <lineage>
        <taxon>Bacteria</taxon>
        <taxon>Bacillati</taxon>
        <taxon>Actinomycetota</taxon>
        <taxon>Actinomycetes</taxon>
        <taxon>Kitasatosporales</taxon>
        <taxon>Streptomycetaceae</taxon>
        <taxon>Streptomyces</taxon>
        <taxon>Streptomyces violaceusniger group</taxon>
    </lineage>
</organism>